<comment type="caution">
    <text evidence="4">The sequence shown here is derived from an EMBL/GenBank/DDBJ whole genome shotgun (WGS) entry which is preliminary data.</text>
</comment>
<organism evidence="4 5">
    <name type="scientific">Orbilia blumenaviensis</name>
    <dbReference type="NCBI Taxonomy" id="1796055"/>
    <lineage>
        <taxon>Eukaryota</taxon>
        <taxon>Fungi</taxon>
        <taxon>Dikarya</taxon>
        <taxon>Ascomycota</taxon>
        <taxon>Pezizomycotina</taxon>
        <taxon>Orbiliomycetes</taxon>
        <taxon>Orbiliales</taxon>
        <taxon>Orbiliaceae</taxon>
        <taxon>Orbilia</taxon>
    </lineage>
</organism>
<gene>
    <name evidence="4" type="ORF">TWF730_008837</name>
</gene>
<proteinExistence type="predicted"/>
<dbReference type="PANTHER" id="PTHR33119:SF1">
    <property type="entry name" value="FE2OG DIOXYGENASE DOMAIN-CONTAINING PROTEIN"/>
    <property type="match status" value="1"/>
</dbReference>
<protein>
    <submittedName>
        <fullName evidence="4">Uncharacterized protein</fullName>
    </submittedName>
</protein>
<evidence type="ECO:0000259" key="2">
    <source>
        <dbReference type="Pfam" id="PF14033"/>
    </source>
</evidence>
<evidence type="ECO:0000313" key="4">
    <source>
        <dbReference type="EMBL" id="KAK6354433.1"/>
    </source>
</evidence>
<sequence length="677" mass="77386">MEDLQDPDAVYIQHQFNNNNQNPTAPQSLTTNLEDFDAQGEPAVTTTSPPDSYNPLQGLSPRPSDDFSTSGSKVRRAPPPPKSYPHPLDGTPSWGTAIPFKESYIRAFSAAVRDKPGWVEKILDKKLFVKWLREAQAKTVFSDELHRVLTWDGDDVGYVYEELVETYKPFVEGLKKRGLGLEPDLDGVWRVDGDDFVGEEVRRELVDAVVTLENVPDSQKDWHPGSNRQVLDLVHPSLYPIIYNRTLSATDRGPIRAPKAMESDREGFSNQFCWLPSEFEVSPDGQNTKIKSYINNLASDEQKKTFYPILEKIFTKFVPLFNHVLGDLKMEKHNFRRVFARAGYRSWQEGFIKLTNEDHQVKWDKLLDQFVNGEEMDVNFFEKMPHVSKRFDADDVGDPEFEGCDDSDDEDLDQRGDMWAYEVRDNMGVYYPSNWEPPDITDDVALEGKTVKVIVKMANIVLTPEKPRYKGGSWHVEAMLNERIVSTGIYYYDQENVTDSKLAFRRTVGNVPNSESGQLLEQNSDWPIVFNMSSAYQSWAVQEVGQIATKNKRAIAFPNIYQHRVKPFKLADPTKPGHRKIIVFFLCDPSPDHDIPTTRTVAPQQPEFRNEIEGMLRGSPIMGRMPEEVFGMINGMVPAGVTREKALKYRKRLMKERASFMHSSTMVQGLCYSLCEH</sequence>
<dbReference type="AlphaFoldDB" id="A0AAV9V7C3"/>
<dbReference type="InterPro" id="IPR025340">
    <property type="entry name" value="DUF4246"/>
</dbReference>
<dbReference type="Proteomes" id="UP001373714">
    <property type="component" value="Unassembled WGS sequence"/>
</dbReference>
<dbReference type="Pfam" id="PF21666">
    <property type="entry name" value="DUF4246_N"/>
    <property type="match status" value="1"/>
</dbReference>
<evidence type="ECO:0000256" key="1">
    <source>
        <dbReference type="SAM" id="MobiDB-lite"/>
    </source>
</evidence>
<keyword evidence="5" id="KW-1185">Reference proteome</keyword>
<feature type="domain" description="DUF4246" evidence="2">
    <location>
        <begin position="158"/>
        <end position="611"/>
    </location>
</feature>
<accession>A0AAV9V7C3</accession>
<feature type="compositionally biased region" description="Polar residues" evidence="1">
    <location>
        <begin position="44"/>
        <end position="57"/>
    </location>
</feature>
<dbReference type="InterPro" id="IPR049207">
    <property type="entry name" value="DUF4246_N"/>
</dbReference>
<dbReference type="EMBL" id="JAVHNS010000005">
    <property type="protein sequence ID" value="KAK6354433.1"/>
    <property type="molecule type" value="Genomic_DNA"/>
</dbReference>
<evidence type="ECO:0000313" key="5">
    <source>
        <dbReference type="Proteomes" id="UP001373714"/>
    </source>
</evidence>
<dbReference type="PANTHER" id="PTHR33119">
    <property type="entry name" value="IFI3P"/>
    <property type="match status" value="1"/>
</dbReference>
<dbReference type="Pfam" id="PF14033">
    <property type="entry name" value="DUF4246"/>
    <property type="match status" value="1"/>
</dbReference>
<feature type="domain" description="DUF4246" evidence="3">
    <location>
        <begin position="81"/>
        <end position="134"/>
    </location>
</feature>
<name>A0AAV9V7C3_9PEZI</name>
<dbReference type="InterPro" id="IPR049192">
    <property type="entry name" value="DUF4246_C"/>
</dbReference>
<evidence type="ECO:0000259" key="3">
    <source>
        <dbReference type="Pfam" id="PF21666"/>
    </source>
</evidence>
<feature type="region of interest" description="Disordered" evidence="1">
    <location>
        <begin position="14"/>
        <end position="91"/>
    </location>
</feature>
<reference evidence="4 5" key="1">
    <citation type="submission" date="2019-10" db="EMBL/GenBank/DDBJ databases">
        <authorList>
            <person name="Palmer J.M."/>
        </authorList>
    </citation>
    <scope>NUCLEOTIDE SEQUENCE [LARGE SCALE GENOMIC DNA]</scope>
    <source>
        <strain evidence="4 5">TWF730</strain>
    </source>
</reference>
<feature type="compositionally biased region" description="Polar residues" evidence="1">
    <location>
        <begin position="14"/>
        <end position="33"/>
    </location>
</feature>